<dbReference type="PROSITE" id="PS00086">
    <property type="entry name" value="CYTOCHROME_P450"/>
    <property type="match status" value="1"/>
</dbReference>
<evidence type="ECO:0000313" key="11">
    <source>
        <dbReference type="Proteomes" id="UP000799428"/>
    </source>
</evidence>
<accession>A0A6G1JRN7</accession>
<dbReference type="AlphaFoldDB" id="A0A6G1JRN7"/>
<dbReference type="PANTHER" id="PTHR46300">
    <property type="entry name" value="P450, PUTATIVE (EUROFUNG)-RELATED-RELATED"/>
    <property type="match status" value="1"/>
</dbReference>
<evidence type="ECO:0000256" key="9">
    <source>
        <dbReference type="RuleBase" id="RU000461"/>
    </source>
</evidence>
<keyword evidence="3 8" id="KW-0349">Heme</keyword>
<dbReference type="OrthoDB" id="2789670at2759"/>
<reference evidence="10" key="1">
    <citation type="journal article" date="2020" name="Stud. Mycol.">
        <title>101 Dothideomycetes genomes: a test case for predicting lifestyles and emergence of pathogens.</title>
        <authorList>
            <person name="Haridas S."/>
            <person name="Albert R."/>
            <person name="Binder M."/>
            <person name="Bloem J."/>
            <person name="Labutti K."/>
            <person name="Salamov A."/>
            <person name="Andreopoulos B."/>
            <person name="Baker S."/>
            <person name="Barry K."/>
            <person name="Bills G."/>
            <person name="Bluhm B."/>
            <person name="Cannon C."/>
            <person name="Castanera R."/>
            <person name="Culley D."/>
            <person name="Daum C."/>
            <person name="Ezra D."/>
            <person name="Gonzalez J."/>
            <person name="Henrissat B."/>
            <person name="Kuo A."/>
            <person name="Liang C."/>
            <person name="Lipzen A."/>
            <person name="Lutzoni F."/>
            <person name="Magnuson J."/>
            <person name="Mondo S."/>
            <person name="Nolan M."/>
            <person name="Ohm R."/>
            <person name="Pangilinan J."/>
            <person name="Park H.-J."/>
            <person name="Ramirez L."/>
            <person name="Alfaro M."/>
            <person name="Sun H."/>
            <person name="Tritt A."/>
            <person name="Yoshinaga Y."/>
            <person name="Zwiers L.-H."/>
            <person name="Turgeon B."/>
            <person name="Goodwin S."/>
            <person name="Spatafora J."/>
            <person name="Crous P."/>
            <person name="Grigoriev I."/>
        </authorList>
    </citation>
    <scope>NUCLEOTIDE SEQUENCE</scope>
    <source>
        <strain evidence="10">CBS 279.74</strain>
    </source>
</reference>
<comment type="cofactor">
    <cofactor evidence="1 8">
        <name>heme</name>
        <dbReference type="ChEBI" id="CHEBI:30413"/>
    </cofactor>
</comment>
<sequence>MGVTSPTTLAILFGVIGLYIVSRLVRAKGNALPLPPGPKGTLFVGNINDMPKPGVLEAHHWLKHRELYGPISSVTVMGQTIVIINDPALVFELMRDRSTIHSSRPSQIFSGDIVGWKNATAMIQYNETWKIHRKNITKVASTNASVTMFDKVQEAESAHFLLNLLDSPDDLFAHIRKEAGTVILKVTYGYTAKAHGADPLVDLAGRAMQGFAEATVPGRWLVDMVPFLRYLPDGFPGTSFKGTGRAMKDTLSQCVEQPYAFVKQQIREKRHKTSFLSQAIENIGTDAEMEFIHKWAALALFTGGADTTVSSLMTFFLAMMVFPDVQRKAQEELDHVIGGSRLPVSADRDDLPYIMATMKETHRWHPVAPMGLPHTSTAEDTCNGYRIPKGAMLMPNTWWFTHDPSVYPDPMTFRPERFIATPTHTPEPDPRNFIFGYGRRICPGRYVADNALFITIAQTLSVFNVSKPVDEIGNVVEPKLEFEPGMVSHPVPYKAQIKPRSEKHEALIKSSEEIYPWEESDARELETVRW</sequence>
<dbReference type="GO" id="GO:0005506">
    <property type="term" value="F:iron ion binding"/>
    <property type="evidence" value="ECO:0007669"/>
    <property type="project" value="InterPro"/>
</dbReference>
<dbReference type="InterPro" id="IPR002401">
    <property type="entry name" value="Cyt_P450_E_grp-I"/>
</dbReference>
<dbReference type="InterPro" id="IPR017972">
    <property type="entry name" value="Cyt_P450_CS"/>
</dbReference>
<dbReference type="InterPro" id="IPR050364">
    <property type="entry name" value="Cytochrome_P450_fung"/>
</dbReference>
<keyword evidence="4 8" id="KW-0479">Metal-binding</keyword>
<dbReference type="GO" id="GO:0004497">
    <property type="term" value="F:monooxygenase activity"/>
    <property type="evidence" value="ECO:0007669"/>
    <property type="project" value="UniProtKB-KW"/>
</dbReference>
<dbReference type="PANTHER" id="PTHR46300:SF7">
    <property type="entry name" value="P450, PUTATIVE (EUROFUNG)-RELATED"/>
    <property type="match status" value="1"/>
</dbReference>
<evidence type="ECO:0000256" key="2">
    <source>
        <dbReference type="ARBA" id="ARBA00010617"/>
    </source>
</evidence>
<keyword evidence="5 9" id="KW-0560">Oxidoreductase</keyword>
<dbReference type="EMBL" id="MU005790">
    <property type="protein sequence ID" value="KAF2702973.1"/>
    <property type="molecule type" value="Genomic_DNA"/>
</dbReference>
<dbReference type="GO" id="GO:0016705">
    <property type="term" value="F:oxidoreductase activity, acting on paired donors, with incorporation or reduction of molecular oxygen"/>
    <property type="evidence" value="ECO:0007669"/>
    <property type="project" value="InterPro"/>
</dbReference>
<feature type="non-terminal residue" evidence="10">
    <location>
        <position position="530"/>
    </location>
</feature>
<proteinExistence type="inferred from homology"/>
<evidence type="ECO:0000256" key="5">
    <source>
        <dbReference type="ARBA" id="ARBA00023002"/>
    </source>
</evidence>
<keyword evidence="7 9" id="KW-0503">Monooxygenase</keyword>
<comment type="similarity">
    <text evidence="2 9">Belongs to the cytochrome P450 family.</text>
</comment>
<keyword evidence="11" id="KW-1185">Reference proteome</keyword>
<dbReference type="PRINTS" id="PR00385">
    <property type="entry name" value="P450"/>
</dbReference>
<feature type="binding site" description="axial binding residue" evidence="8">
    <location>
        <position position="442"/>
    </location>
    <ligand>
        <name>heme</name>
        <dbReference type="ChEBI" id="CHEBI:30413"/>
    </ligand>
    <ligandPart>
        <name>Fe</name>
        <dbReference type="ChEBI" id="CHEBI:18248"/>
    </ligandPart>
</feature>
<dbReference type="CDD" id="cd11065">
    <property type="entry name" value="CYP64-like"/>
    <property type="match status" value="1"/>
</dbReference>
<evidence type="ECO:0000256" key="7">
    <source>
        <dbReference type="ARBA" id="ARBA00023033"/>
    </source>
</evidence>
<name>A0A6G1JRN7_9PLEO</name>
<evidence type="ECO:0000256" key="4">
    <source>
        <dbReference type="ARBA" id="ARBA00022723"/>
    </source>
</evidence>
<keyword evidence="6 8" id="KW-0408">Iron</keyword>
<organism evidence="10 11">
    <name type="scientific">Pleomassaria siparia CBS 279.74</name>
    <dbReference type="NCBI Taxonomy" id="1314801"/>
    <lineage>
        <taxon>Eukaryota</taxon>
        <taxon>Fungi</taxon>
        <taxon>Dikarya</taxon>
        <taxon>Ascomycota</taxon>
        <taxon>Pezizomycotina</taxon>
        <taxon>Dothideomycetes</taxon>
        <taxon>Pleosporomycetidae</taxon>
        <taxon>Pleosporales</taxon>
        <taxon>Pleomassariaceae</taxon>
        <taxon>Pleomassaria</taxon>
    </lineage>
</organism>
<dbReference type="Pfam" id="PF00067">
    <property type="entry name" value="p450"/>
    <property type="match status" value="1"/>
</dbReference>
<dbReference type="InterPro" id="IPR036396">
    <property type="entry name" value="Cyt_P450_sf"/>
</dbReference>
<dbReference type="Gene3D" id="1.10.630.10">
    <property type="entry name" value="Cytochrome P450"/>
    <property type="match status" value="1"/>
</dbReference>
<evidence type="ECO:0000256" key="6">
    <source>
        <dbReference type="ARBA" id="ARBA00023004"/>
    </source>
</evidence>
<protein>
    <submittedName>
        <fullName evidence="10">Cytochrome P450</fullName>
    </submittedName>
</protein>
<gene>
    <name evidence="10" type="ORF">K504DRAFT_419143</name>
</gene>
<dbReference type="InterPro" id="IPR001128">
    <property type="entry name" value="Cyt_P450"/>
</dbReference>
<evidence type="ECO:0000256" key="1">
    <source>
        <dbReference type="ARBA" id="ARBA00001971"/>
    </source>
</evidence>
<dbReference type="Proteomes" id="UP000799428">
    <property type="component" value="Unassembled WGS sequence"/>
</dbReference>
<dbReference type="SUPFAM" id="SSF48264">
    <property type="entry name" value="Cytochrome P450"/>
    <property type="match status" value="1"/>
</dbReference>
<evidence type="ECO:0000256" key="3">
    <source>
        <dbReference type="ARBA" id="ARBA00022617"/>
    </source>
</evidence>
<evidence type="ECO:0000313" key="10">
    <source>
        <dbReference type="EMBL" id="KAF2702973.1"/>
    </source>
</evidence>
<dbReference type="PRINTS" id="PR00463">
    <property type="entry name" value="EP450I"/>
</dbReference>
<evidence type="ECO:0000256" key="8">
    <source>
        <dbReference type="PIRSR" id="PIRSR602401-1"/>
    </source>
</evidence>
<dbReference type="GO" id="GO:0020037">
    <property type="term" value="F:heme binding"/>
    <property type="evidence" value="ECO:0007669"/>
    <property type="project" value="InterPro"/>
</dbReference>